<evidence type="ECO:0000313" key="3">
    <source>
        <dbReference type="Proteomes" id="UP000548476"/>
    </source>
</evidence>
<keyword evidence="1" id="KW-0472">Membrane</keyword>
<evidence type="ECO:0000256" key="1">
    <source>
        <dbReference type="SAM" id="Phobius"/>
    </source>
</evidence>
<gene>
    <name evidence="2" type="ORF">HNR73_005920</name>
</gene>
<accession>A0A841G1K1</accession>
<organism evidence="2 3">
    <name type="scientific">Phytomonospora endophytica</name>
    <dbReference type="NCBI Taxonomy" id="714109"/>
    <lineage>
        <taxon>Bacteria</taxon>
        <taxon>Bacillati</taxon>
        <taxon>Actinomycetota</taxon>
        <taxon>Actinomycetes</taxon>
        <taxon>Micromonosporales</taxon>
        <taxon>Micromonosporaceae</taxon>
        <taxon>Phytomonospora</taxon>
    </lineage>
</organism>
<feature type="transmembrane region" description="Helical" evidence="1">
    <location>
        <begin position="435"/>
        <end position="455"/>
    </location>
</feature>
<feature type="transmembrane region" description="Helical" evidence="1">
    <location>
        <begin position="467"/>
        <end position="486"/>
    </location>
</feature>
<dbReference type="AlphaFoldDB" id="A0A841G1K1"/>
<feature type="transmembrane region" description="Helical" evidence="1">
    <location>
        <begin position="69"/>
        <end position="89"/>
    </location>
</feature>
<feature type="transmembrane region" description="Helical" evidence="1">
    <location>
        <begin position="42"/>
        <end position="62"/>
    </location>
</feature>
<keyword evidence="3" id="KW-1185">Reference proteome</keyword>
<feature type="transmembrane region" description="Helical" evidence="1">
    <location>
        <begin position="109"/>
        <end position="130"/>
    </location>
</feature>
<evidence type="ECO:0000313" key="2">
    <source>
        <dbReference type="EMBL" id="MBB6038040.1"/>
    </source>
</evidence>
<keyword evidence="1" id="KW-1133">Transmembrane helix</keyword>
<feature type="transmembrane region" description="Helical" evidence="1">
    <location>
        <begin position="151"/>
        <end position="170"/>
    </location>
</feature>
<reference evidence="2 3" key="1">
    <citation type="submission" date="2020-08" db="EMBL/GenBank/DDBJ databases">
        <title>Genomic Encyclopedia of Type Strains, Phase IV (KMG-IV): sequencing the most valuable type-strain genomes for metagenomic binning, comparative biology and taxonomic classification.</title>
        <authorList>
            <person name="Goeker M."/>
        </authorList>
    </citation>
    <scope>NUCLEOTIDE SEQUENCE [LARGE SCALE GENOMIC DNA]</scope>
    <source>
        <strain evidence="2 3">YIM 65646</strain>
    </source>
</reference>
<keyword evidence="1" id="KW-0812">Transmembrane</keyword>
<feature type="transmembrane region" description="Helical" evidence="1">
    <location>
        <begin position="492"/>
        <end position="519"/>
    </location>
</feature>
<feature type="transmembrane region" description="Helical" evidence="1">
    <location>
        <begin position="409"/>
        <end position="429"/>
    </location>
</feature>
<protein>
    <submittedName>
        <fullName evidence="2">Uncharacterized protein</fullName>
    </submittedName>
</protein>
<name>A0A841G1K1_9ACTN</name>
<dbReference type="RefSeq" id="WP_184790852.1">
    <property type="nucleotide sequence ID" value="NZ_BONT01000048.1"/>
</dbReference>
<sequence>MPAAHPSIRWVAHPLTIAAALVLLLNDHVLKAAFPGPITGKLSDVTGLAAAPALLALAMSLIAPRRLDAHAPAVAALITSGLAFTLVKTTQTGADIASALWSALAGPSLVRADATDLVALPALALAWLAWRRSRPATQIPVAATTVGRARLLLGLPLLLLATTATSLVPMDAVYAVEEEDGRVAVYTTYGVTRGQPGTWSRIETPSTGDTDPIDAAEARMNRTDCVPEEPGHCYRLHEGEALGIDETLDDGATWHTTWEIPPERWPWLAERHGLGGDYSTELLTARDILVRTTPQGHEVIVAAGIEGLVVRSTDGTWTRVPVDTMGGEYGPSRFHAGPLALARFGYGVTTELGIAALLTALAMAVGTGALAMRERRGAREREWERERGWPPGRTGVDAGVGTHAGLRGWWAVSCGLLVLGVPVLGVGAFTESAAWAVGLTLTMLVVHGGFAGLALRGAGMPRKGKALVVAAGALVWVAFAGPYLGWSAGWPAGYAGATGLAGICVAGVGAGVGMGAWVIGRGGSCRA</sequence>
<proteinExistence type="predicted"/>
<feature type="transmembrane region" description="Helical" evidence="1">
    <location>
        <begin position="352"/>
        <end position="372"/>
    </location>
</feature>
<dbReference type="EMBL" id="JACHGT010000015">
    <property type="protein sequence ID" value="MBB6038040.1"/>
    <property type="molecule type" value="Genomic_DNA"/>
</dbReference>
<comment type="caution">
    <text evidence="2">The sequence shown here is derived from an EMBL/GenBank/DDBJ whole genome shotgun (WGS) entry which is preliminary data.</text>
</comment>
<dbReference type="Proteomes" id="UP000548476">
    <property type="component" value="Unassembled WGS sequence"/>
</dbReference>